<dbReference type="InterPro" id="IPR025058">
    <property type="entry name" value="DUF3995"/>
</dbReference>
<feature type="transmembrane region" description="Helical" evidence="1">
    <location>
        <begin position="6"/>
        <end position="30"/>
    </location>
</feature>
<evidence type="ECO:0000313" key="2">
    <source>
        <dbReference type="EMBL" id="PFK31188.1"/>
    </source>
</evidence>
<keyword evidence="1" id="KW-1133">Transmembrane helix</keyword>
<sequence length="138" mass="15321">MLIIITISACLLVCISLLHVYWAFGGRWGIKAAIPTKAGEKSFIPGTGMTLLVALLLCVAALLLLLQANLIFSIIPRMIVHFGSWICMFVFGLRVVGEFNYFGIFKKKTSTYFAKMDSMLFIPLCAFLSFSFLLAIII</sequence>
<accession>A0A2B0LAY4</accession>
<dbReference type="EMBL" id="NUWN01000097">
    <property type="protein sequence ID" value="PFK31188.1"/>
    <property type="molecule type" value="Genomic_DNA"/>
</dbReference>
<reference evidence="2 3" key="1">
    <citation type="submission" date="2017-09" db="EMBL/GenBank/DDBJ databases">
        <title>Large-scale bioinformatics analysis of Bacillus genomes uncovers conserved roles of natural products in bacterial physiology.</title>
        <authorList>
            <consortium name="Agbiome Team Llc"/>
            <person name="Bleich R.M."/>
            <person name="Grubbs K.J."/>
            <person name="Santa Maria K.C."/>
            <person name="Allen S.E."/>
            <person name="Farag S."/>
            <person name="Shank E.A."/>
            <person name="Bowers A."/>
        </authorList>
    </citation>
    <scope>NUCLEOTIDE SEQUENCE [LARGE SCALE GENOMIC DNA]</scope>
    <source>
        <strain evidence="2 3">AFS083043</strain>
    </source>
</reference>
<comment type="caution">
    <text evidence="2">The sequence shown here is derived from an EMBL/GenBank/DDBJ whole genome shotgun (WGS) entry which is preliminary data.</text>
</comment>
<gene>
    <name evidence="2" type="ORF">COI93_21075</name>
</gene>
<dbReference type="RefSeq" id="WP_098492395.1">
    <property type="nucleotide sequence ID" value="NZ_NUWN01000097.1"/>
</dbReference>
<dbReference type="Pfam" id="PF13160">
    <property type="entry name" value="DUF3995"/>
    <property type="match status" value="1"/>
</dbReference>
<name>A0A2B0LAY4_BACCE</name>
<proteinExistence type="predicted"/>
<protein>
    <recommendedName>
        <fullName evidence="4">DUF3995 domain-containing protein</fullName>
    </recommendedName>
</protein>
<feature type="transmembrane region" description="Helical" evidence="1">
    <location>
        <begin position="51"/>
        <end position="72"/>
    </location>
</feature>
<evidence type="ECO:0000313" key="3">
    <source>
        <dbReference type="Proteomes" id="UP000242656"/>
    </source>
</evidence>
<dbReference type="Proteomes" id="UP000242656">
    <property type="component" value="Unassembled WGS sequence"/>
</dbReference>
<evidence type="ECO:0008006" key="4">
    <source>
        <dbReference type="Google" id="ProtNLM"/>
    </source>
</evidence>
<evidence type="ECO:0000256" key="1">
    <source>
        <dbReference type="SAM" id="Phobius"/>
    </source>
</evidence>
<keyword evidence="1" id="KW-0472">Membrane</keyword>
<keyword evidence="1" id="KW-0812">Transmembrane</keyword>
<dbReference type="AlphaFoldDB" id="A0A2B0LAY4"/>
<feature type="transmembrane region" description="Helical" evidence="1">
    <location>
        <begin position="118"/>
        <end position="137"/>
    </location>
</feature>
<feature type="transmembrane region" description="Helical" evidence="1">
    <location>
        <begin position="78"/>
        <end position="97"/>
    </location>
</feature>
<organism evidence="2 3">
    <name type="scientific">Bacillus cereus</name>
    <dbReference type="NCBI Taxonomy" id="1396"/>
    <lineage>
        <taxon>Bacteria</taxon>
        <taxon>Bacillati</taxon>
        <taxon>Bacillota</taxon>
        <taxon>Bacilli</taxon>
        <taxon>Bacillales</taxon>
        <taxon>Bacillaceae</taxon>
        <taxon>Bacillus</taxon>
        <taxon>Bacillus cereus group</taxon>
    </lineage>
</organism>